<dbReference type="EMBL" id="LSRX01000859">
    <property type="protein sequence ID" value="OLP87472.1"/>
    <property type="molecule type" value="Genomic_DNA"/>
</dbReference>
<reference evidence="2 3" key="1">
    <citation type="submission" date="2016-02" db="EMBL/GenBank/DDBJ databases">
        <title>Genome analysis of coral dinoflagellate symbionts highlights evolutionary adaptations to a symbiotic lifestyle.</title>
        <authorList>
            <person name="Aranda M."/>
            <person name="Li Y."/>
            <person name="Liew Y.J."/>
            <person name="Baumgarten S."/>
            <person name="Simakov O."/>
            <person name="Wilson M."/>
            <person name="Piel J."/>
            <person name="Ashoor H."/>
            <person name="Bougouffa S."/>
            <person name="Bajic V.B."/>
            <person name="Ryu T."/>
            <person name="Ravasi T."/>
            <person name="Bayer T."/>
            <person name="Micklem G."/>
            <person name="Kim H."/>
            <person name="Bhak J."/>
            <person name="Lajeunesse T.C."/>
            <person name="Voolstra C.R."/>
        </authorList>
    </citation>
    <scope>NUCLEOTIDE SEQUENCE [LARGE SCALE GENOMIC DNA]</scope>
    <source>
        <strain evidence="2 3">CCMP2467</strain>
    </source>
</reference>
<feature type="region of interest" description="Disordered" evidence="1">
    <location>
        <begin position="437"/>
        <end position="456"/>
    </location>
</feature>
<comment type="caution">
    <text evidence="2">The sequence shown here is derived from an EMBL/GenBank/DDBJ whole genome shotgun (WGS) entry which is preliminary data.</text>
</comment>
<feature type="region of interest" description="Disordered" evidence="1">
    <location>
        <begin position="481"/>
        <end position="503"/>
    </location>
</feature>
<organism evidence="2 3">
    <name type="scientific">Symbiodinium microadriaticum</name>
    <name type="common">Dinoflagellate</name>
    <name type="synonym">Zooxanthella microadriatica</name>
    <dbReference type="NCBI Taxonomy" id="2951"/>
    <lineage>
        <taxon>Eukaryota</taxon>
        <taxon>Sar</taxon>
        <taxon>Alveolata</taxon>
        <taxon>Dinophyceae</taxon>
        <taxon>Suessiales</taxon>
        <taxon>Symbiodiniaceae</taxon>
        <taxon>Symbiodinium</taxon>
    </lineage>
</organism>
<evidence type="ECO:0000313" key="2">
    <source>
        <dbReference type="EMBL" id="OLP87472.1"/>
    </source>
</evidence>
<name>A0A1Q9CX17_SYMMI</name>
<sequence length="570" mass="63912">MMRIEAGLMMFAKHNIDMHHIVESTPGPLGTIDLPPLDLPSGGFMKCFIDVIVDMPSFPFTEIKQVMQNQSFKTLPKPYGLAKDVDAPFRIDLAVLPQESGKFTVVKIVNFKDKKNTPDYILFEQMGGFQCRHHVLRTEEEGKPEQERSLEEWDFGFDFIEAKGPRENVRNQLLRWVSVQTTSRDSPIYRWPQALVEKSLRNLGQDGALAQVHEVWPLTLYDLDARVLKALGTIFASLTEKALGLHGTPGTDNTPVARIVAMALSRYWITKLGKVKAFTDVGNIESMSKERWGAAKWVRGQARTYCSSDFDIKTEPPLNQPFLDIEQGIPTYVSQSDFMKMLESAWCSKDCNDANIMAVLQRTHIFVNTAKCDKIDFLHVDSRKAYDYHRKGGQDVPQDFEMKVNWERDWVAKAMGGKMRCLAADYVGKAIQVDDSPKAANGPAIKDDPREAAKEPSIKKEIVSAFSRSLSSTDVTINLVDSPEKRSPMPGASSAIKPTQDDHLERDLEVLLEAELAKEETKNNDDHGAEAPASMDCCTDDENFLDTHMDVVIDMTTGKDDAKEGVMVGI</sequence>
<proteinExistence type="predicted"/>
<dbReference type="OrthoDB" id="416258at2759"/>
<feature type="compositionally biased region" description="Basic and acidic residues" evidence="1">
    <location>
        <begin position="445"/>
        <end position="456"/>
    </location>
</feature>
<accession>A0A1Q9CX17</accession>
<evidence type="ECO:0000256" key="1">
    <source>
        <dbReference type="SAM" id="MobiDB-lite"/>
    </source>
</evidence>
<dbReference type="Proteomes" id="UP000186817">
    <property type="component" value="Unassembled WGS sequence"/>
</dbReference>
<evidence type="ECO:0000313" key="3">
    <source>
        <dbReference type="Proteomes" id="UP000186817"/>
    </source>
</evidence>
<gene>
    <name evidence="2" type="ORF">AK812_SmicGene31311</name>
</gene>
<keyword evidence="3" id="KW-1185">Reference proteome</keyword>
<dbReference type="AlphaFoldDB" id="A0A1Q9CX17"/>
<protein>
    <submittedName>
        <fullName evidence="2">Uncharacterized protein</fullName>
    </submittedName>
</protein>